<keyword evidence="6" id="KW-0539">Nucleus</keyword>
<dbReference type="OrthoDB" id="2013475at2759"/>
<protein>
    <recommendedName>
        <fullName evidence="9">BED-type domain-containing protein</fullName>
    </recommendedName>
</protein>
<comment type="subcellular location">
    <subcellularLocation>
        <location evidence="1">Nucleus</location>
    </subcellularLocation>
</comment>
<dbReference type="GO" id="GO:0046983">
    <property type="term" value="F:protein dimerization activity"/>
    <property type="evidence" value="ECO:0007669"/>
    <property type="project" value="InterPro"/>
</dbReference>
<evidence type="ECO:0000256" key="1">
    <source>
        <dbReference type="ARBA" id="ARBA00004123"/>
    </source>
</evidence>
<keyword evidence="5" id="KW-0238">DNA-binding</keyword>
<feature type="compositionally biased region" description="Basic residues" evidence="8">
    <location>
        <begin position="72"/>
        <end position="81"/>
    </location>
</feature>
<name>A0A2P5Y0K4_GOSBA</name>
<keyword evidence="2" id="KW-0479">Metal-binding</keyword>
<dbReference type="PROSITE" id="PS50808">
    <property type="entry name" value="ZF_BED"/>
    <property type="match status" value="1"/>
</dbReference>
<dbReference type="Pfam" id="PF02892">
    <property type="entry name" value="zf-BED"/>
    <property type="match status" value="1"/>
</dbReference>
<dbReference type="InterPro" id="IPR012337">
    <property type="entry name" value="RNaseH-like_sf"/>
</dbReference>
<dbReference type="InterPro" id="IPR008906">
    <property type="entry name" value="HATC_C_dom"/>
</dbReference>
<dbReference type="GO" id="GO:0008270">
    <property type="term" value="F:zinc ion binding"/>
    <property type="evidence" value="ECO:0007669"/>
    <property type="project" value="UniProtKB-KW"/>
</dbReference>
<evidence type="ECO:0000256" key="7">
    <source>
        <dbReference type="PROSITE-ProRule" id="PRU00027"/>
    </source>
</evidence>
<dbReference type="SUPFAM" id="SSF53098">
    <property type="entry name" value="Ribonuclease H-like"/>
    <property type="match status" value="1"/>
</dbReference>
<evidence type="ECO:0000259" key="9">
    <source>
        <dbReference type="PROSITE" id="PS50808"/>
    </source>
</evidence>
<feature type="domain" description="BED-type" evidence="9">
    <location>
        <begin position="3"/>
        <end position="60"/>
    </location>
</feature>
<evidence type="ECO:0000313" key="10">
    <source>
        <dbReference type="EMBL" id="PPS09115.1"/>
    </source>
</evidence>
<evidence type="ECO:0000256" key="5">
    <source>
        <dbReference type="ARBA" id="ARBA00023125"/>
    </source>
</evidence>
<feature type="compositionally biased region" description="Polar residues" evidence="8">
    <location>
        <begin position="104"/>
        <end position="115"/>
    </location>
</feature>
<dbReference type="GO" id="GO:0005634">
    <property type="term" value="C:nucleus"/>
    <property type="evidence" value="ECO:0007669"/>
    <property type="project" value="UniProtKB-SubCell"/>
</dbReference>
<gene>
    <name evidence="10" type="ORF">GOBAR_AA11551</name>
</gene>
<dbReference type="Proteomes" id="UP000239757">
    <property type="component" value="Unassembled WGS sequence"/>
</dbReference>
<dbReference type="AlphaFoldDB" id="A0A2P5Y0K4"/>
<organism evidence="10 11">
    <name type="scientific">Gossypium barbadense</name>
    <name type="common">Sea Island cotton</name>
    <name type="synonym">Hibiscus barbadensis</name>
    <dbReference type="NCBI Taxonomy" id="3634"/>
    <lineage>
        <taxon>Eukaryota</taxon>
        <taxon>Viridiplantae</taxon>
        <taxon>Streptophyta</taxon>
        <taxon>Embryophyta</taxon>
        <taxon>Tracheophyta</taxon>
        <taxon>Spermatophyta</taxon>
        <taxon>Magnoliopsida</taxon>
        <taxon>eudicotyledons</taxon>
        <taxon>Gunneridae</taxon>
        <taxon>Pentapetalae</taxon>
        <taxon>rosids</taxon>
        <taxon>malvids</taxon>
        <taxon>Malvales</taxon>
        <taxon>Malvaceae</taxon>
        <taxon>Malvoideae</taxon>
        <taxon>Gossypium</taxon>
    </lineage>
</organism>
<feature type="compositionally biased region" description="Low complexity" evidence="8">
    <location>
        <begin position="85"/>
        <end position="99"/>
    </location>
</feature>
<evidence type="ECO:0000256" key="8">
    <source>
        <dbReference type="SAM" id="MobiDB-lite"/>
    </source>
</evidence>
<evidence type="ECO:0000256" key="6">
    <source>
        <dbReference type="ARBA" id="ARBA00023242"/>
    </source>
</evidence>
<evidence type="ECO:0000256" key="3">
    <source>
        <dbReference type="ARBA" id="ARBA00022771"/>
    </source>
</evidence>
<dbReference type="EMBL" id="KZ663906">
    <property type="protein sequence ID" value="PPS09115.1"/>
    <property type="molecule type" value="Genomic_DNA"/>
</dbReference>
<accession>A0A2P5Y0K4</accession>
<keyword evidence="4" id="KW-0862">Zinc</keyword>
<evidence type="ECO:0000256" key="2">
    <source>
        <dbReference type="ARBA" id="ARBA00022723"/>
    </source>
</evidence>
<dbReference type="GO" id="GO:0003677">
    <property type="term" value="F:DNA binding"/>
    <property type="evidence" value="ECO:0007669"/>
    <property type="project" value="UniProtKB-KW"/>
</dbReference>
<dbReference type="InterPro" id="IPR003656">
    <property type="entry name" value="Znf_BED"/>
</dbReference>
<evidence type="ECO:0000313" key="11">
    <source>
        <dbReference type="Proteomes" id="UP000239757"/>
    </source>
</evidence>
<feature type="region of interest" description="Disordered" evidence="8">
    <location>
        <begin position="67"/>
        <end position="137"/>
    </location>
</feature>
<reference evidence="10 11" key="1">
    <citation type="submission" date="2015-01" db="EMBL/GenBank/DDBJ databases">
        <title>Genome of allotetraploid Gossypium barbadense reveals genomic plasticity and fiber elongation in cotton evolution.</title>
        <authorList>
            <person name="Chen X."/>
            <person name="Liu X."/>
            <person name="Zhao B."/>
            <person name="Zheng H."/>
            <person name="Hu Y."/>
            <person name="Lu G."/>
            <person name="Yang C."/>
            <person name="Chen J."/>
            <person name="Shan C."/>
            <person name="Zhang L."/>
            <person name="Zhou Y."/>
            <person name="Wang L."/>
            <person name="Guo W."/>
            <person name="Bai Y."/>
            <person name="Ruan J."/>
            <person name="Shangguan X."/>
            <person name="Mao Y."/>
            <person name="Jiang J."/>
            <person name="Zhu Y."/>
            <person name="Lei J."/>
            <person name="Kang H."/>
            <person name="Chen S."/>
            <person name="He X."/>
            <person name="Wang R."/>
            <person name="Wang Y."/>
            <person name="Chen J."/>
            <person name="Wang L."/>
            <person name="Yu S."/>
            <person name="Wang B."/>
            <person name="Wei J."/>
            <person name="Song S."/>
            <person name="Lu X."/>
            <person name="Gao Z."/>
            <person name="Gu W."/>
            <person name="Deng X."/>
            <person name="Ma D."/>
            <person name="Wang S."/>
            <person name="Liang W."/>
            <person name="Fang L."/>
            <person name="Cai C."/>
            <person name="Zhu X."/>
            <person name="Zhou B."/>
            <person name="Zhang Y."/>
            <person name="Chen Z."/>
            <person name="Xu S."/>
            <person name="Zhu R."/>
            <person name="Wang S."/>
            <person name="Zhang T."/>
            <person name="Zhao G."/>
        </authorList>
    </citation>
    <scope>NUCLEOTIDE SEQUENCE [LARGE SCALE GENOMIC DNA]</scope>
    <source>
        <strain evidence="11">cv. Xinhai21</strain>
        <tissue evidence="10">Leaf</tissue>
    </source>
</reference>
<dbReference type="PANTHER" id="PTHR32166">
    <property type="entry name" value="OSJNBA0013A04.12 PROTEIN"/>
    <property type="match status" value="1"/>
</dbReference>
<proteinExistence type="predicted"/>
<dbReference type="Pfam" id="PF05699">
    <property type="entry name" value="Dimer_Tnp_hAT"/>
    <property type="match status" value="1"/>
</dbReference>
<dbReference type="PANTHER" id="PTHR32166:SF123">
    <property type="entry name" value="BED-TYPE DOMAIN-CONTAINING PROTEIN"/>
    <property type="match status" value="1"/>
</dbReference>
<keyword evidence="3 7" id="KW-0863">Zinc-finger</keyword>
<evidence type="ECO:0000256" key="4">
    <source>
        <dbReference type="ARBA" id="ARBA00022833"/>
    </source>
</evidence>
<sequence length="456" mass="52099">MVRGRDACWEHCVLVDATRQKVRCNYCHREFSGGVYRMKFHLAQIKNKDIVPCAEVPDDVRDHIQSILNTPKKQKTPKKPKMDKTVANGQQNSSSASGGLHPNHGSSGQHGSTCPSLLFPHPSPSEQPATDDAQKQKLDDADKKIAVFFFHNSIPFSAAKSMYYQEMVDAIAECRCCRRSDAQAIKSLLYLERFWKSAREAVSVSESLVKILRIVDGDMPAMGYIYEGIERAKGAIKAYYKGIEEKYMPIWDIIDRRWNMQLHSPLHAAAAFLNPSIFYNPNFKIDLRMRNGFQEAMLKMATMDKDKIEITKEHPVYINAQGALGTDFAIMGRTLNAPGDWWASYSYEIPTLQRVAIRILSQPCSFHWCRWNWSTFETVHTKKRNKVEMEKLNDLVFVHCNLWLQTICQGRDGKCKPIIFDEIDVSSEWPTESEPSVPLLDDSWLDNLPLECRGSP</sequence>